<comment type="caution">
    <text evidence="3">The sequence shown here is derived from an EMBL/GenBank/DDBJ whole genome shotgun (WGS) entry which is preliminary data.</text>
</comment>
<evidence type="ECO:0000259" key="2">
    <source>
        <dbReference type="Pfam" id="PF12697"/>
    </source>
</evidence>
<protein>
    <submittedName>
        <fullName evidence="3">Pimeloyl-ACP methyl ester carboxylesterase</fullName>
    </submittedName>
</protein>
<dbReference type="Proteomes" id="UP001516061">
    <property type="component" value="Unassembled WGS sequence"/>
</dbReference>
<accession>A0ABX2FYT7</accession>
<evidence type="ECO:0000256" key="1">
    <source>
        <dbReference type="SAM" id="MobiDB-lite"/>
    </source>
</evidence>
<feature type="domain" description="AB hydrolase-1" evidence="2">
    <location>
        <begin position="20"/>
        <end position="262"/>
    </location>
</feature>
<dbReference type="InterPro" id="IPR050266">
    <property type="entry name" value="AB_hydrolase_sf"/>
</dbReference>
<sequence length="305" mass="32814">MDRPGHEHEFPSRGDRPVCVLLRGLSRDARHWDGFDRHLSRAWPGAAPRLLMPDLPGNGRAHLLTSASRIEAMVEPLREQVAEAGLAGRPLHLLAMSMGAMVAIAWAQAHPREIAGLVLVNTSVRPFSRFWQRLQPRAWPALLASQAGLLPPAEQEAAILALTSRIAADSPGAKALLARWTDWQEAWPVRRSNALRQLLAAARFRAPDQAPPVPVLLLAGAGDRLVDPVCSRSLASAWRVPLHEHPQAGHDLPLDDPAWVAAEAAAFLARQPSPAVAPAAAQSPLTAATPVPGKSVKTPSTPSFM</sequence>
<dbReference type="InterPro" id="IPR029058">
    <property type="entry name" value="AB_hydrolase_fold"/>
</dbReference>
<feature type="compositionally biased region" description="Low complexity" evidence="1">
    <location>
        <begin position="280"/>
        <end position="290"/>
    </location>
</feature>
<dbReference type="PANTHER" id="PTHR43798:SF33">
    <property type="entry name" value="HYDROLASE, PUTATIVE (AFU_ORTHOLOGUE AFUA_2G14860)-RELATED"/>
    <property type="match status" value="1"/>
</dbReference>
<organism evidence="3 4">
    <name type="scientific">Sphaerotilus uruguayifluvii</name>
    <dbReference type="NCBI Taxonomy" id="2735897"/>
    <lineage>
        <taxon>Bacteria</taxon>
        <taxon>Pseudomonadati</taxon>
        <taxon>Pseudomonadota</taxon>
        <taxon>Betaproteobacteria</taxon>
        <taxon>Burkholderiales</taxon>
        <taxon>Sphaerotilaceae</taxon>
        <taxon>Sphaerotilus</taxon>
    </lineage>
</organism>
<proteinExistence type="predicted"/>
<dbReference type="SUPFAM" id="SSF53474">
    <property type="entry name" value="alpha/beta-Hydrolases"/>
    <property type="match status" value="1"/>
</dbReference>
<dbReference type="EMBL" id="JABSNM010000001">
    <property type="protein sequence ID" value="NRT54365.1"/>
    <property type="molecule type" value="Genomic_DNA"/>
</dbReference>
<evidence type="ECO:0000313" key="3">
    <source>
        <dbReference type="EMBL" id="NRT54365.1"/>
    </source>
</evidence>
<evidence type="ECO:0000313" key="4">
    <source>
        <dbReference type="Proteomes" id="UP001516061"/>
    </source>
</evidence>
<dbReference type="PANTHER" id="PTHR43798">
    <property type="entry name" value="MONOACYLGLYCEROL LIPASE"/>
    <property type="match status" value="1"/>
</dbReference>
<keyword evidence="4" id="KW-1185">Reference proteome</keyword>
<dbReference type="Gene3D" id="3.40.50.1820">
    <property type="entry name" value="alpha/beta hydrolase"/>
    <property type="match status" value="1"/>
</dbReference>
<name>A0ABX2FYT7_9BURK</name>
<dbReference type="InterPro" id="IPR000073">
    <property type="entry name" value="AB_hydrolase_1"/>
</dbReference>
<feature type="region of interest" description="Disordered" evidence="1">
    <location>
        <begin position="280"/>
        <end position="305"/>
    </location>
</feature>
<reference evidence="3 4" key="1">
    <citation type="submission" date="2020-05" db="EMBL/GenBank/DDBJ databases">
        <title>Genomic Encyclopedia of Type Strains, Phase IV (KMG-V): Genome sequencing to study the core and pangenomes of soil and plant-associated prokaryotes.</title>
        <authorList>
            <person name="Whitman W."/>
        </authorList>
    </citation>
    <scope>NUCLEOTIDE SEQUENCE [LARGE SCALE GENOMIC DNA]</scope>
    <source>
        <strain evidence="3 4">C29</strain>
    </source>
</reference>
<dbReference type="PRINTS" id="PR00111">
    <property type="entry name" value="ABHYDROLASE"/>
</dbReference>
<dbReference type="RefSeq" id="WP_173803335.1">
    <property type="nucleotide sequence ID" value="NZ_JABSNM010000001.1"/>
</dbReference>
<dbReference type="Pfam" id="PF12697">
    <property type="entry name" value="Abhydrolase_6"/>
    <property type="match status" value="1"/>
</dbReference>
<gene>
    <name evidence="3" type="ORF">HNQ01_000072</name>
</gene>